<dbReference type="OrthoDB" id="2270427at2"/>
<dbReference type="Gene3D" id="3.30.70.2670">
    <property type="match status" value="1"/>
</dbReference>
<gene>
    <name evidence="3" type="ORF">SAMN04488036_10457</name>
</gene>
<proteinExistence type="predicted"/>
<dbReference type="Pfam" id="PF07848">
    <property type="entry name" value="PaaX"/>
    <property type="match status" value="1"/>
</dbReference>
<feature type="domain" description="Transcriptional repressor PaaX-like C-terminal" evidence="2">
    <location>
        <begin position="177"/>
        <end position="246"/>
    </location>
</feature>
<evidence type="ECO:0000313" key="4">
    <source>
        <dbReference type="Proteomes" id="UP000198851"/>
    </source>
</evidence>
<dbReference type="InterPro" id="IPR012906">
    <property type="entry name" value="PaaX-like_N"/>
</dbReference>
<dbReference type="InterPro" id="IPR036388">
    <property type="entry name" value="WH-like_DNA-bd_sf"/>
</dbReference>
<accession>A0A1I4E680</accession>
<dbReference type="Proteomes" id="UP000198851">
    <property type="component" value="Unassembled WGS sequence"/>
</dbReference>
<evidence type="ECO:0000313" key="3">
    <source>
        <dbReference type="EMBL" id="SFL01275.1"/>
    </source>
</evidence>
<dbReference type="Gene3D" id="1.20.58.1460">
    <property type="match status" value="1"/>
</dbReference>
<feature type="domain" description="Transcriptional repressor PaaX-like N-terminal" evidence="1">
    <location>
        <begin position="23"/>
        <end position="89"/>
    </location>
</feature>
<protein>
    <submittedName>
        <fullName evidence="3">Transcriptional regulator, PaaX family</fullName>
    </submittedName>
</protein>
<dbReference type="PANTHER" id="PTHR30319:SF1">
    <property type="entry name" value="TRANSCRIPTIONAL REPRESSOR PAAX"/>
    <property type="match status" value="1"/>
</dbReference>
<dbReference type="STRING" id="1280847.SAMN04488036_10457"/>
<dbReference type="RefSeq" id="WP_093323681.1">
    <property type="nucleotide sequence ID" value="NZ_FOSZ01000004.1"/>
</dbReference>
<dbReference type="EMBL" id="FOSZ01000004">
    <property type="protein sequence ID" value="SFL01275.1"/>
    <property type="molecule type" value="Genomic_DNA"/>
</dbReference>
<reference evidence="4" key="1">
    <citation type="submission" date="2016-10" db="EMBL/GenBank/DDBJ databases">
        <authorList>
            <person name="Varghese N."/>
            <person name="Submissions S."/>
        </authorList>
    </citation>
    <scope>NUCLEOTIDE SEQUENCE [LARGE SCALE GENOMIC DNA]</scope>
    <source>
        <strain evidence="4">DSM 28453</strain>
    </source>
</reference>
<dbReference type="Gene3D" id="1.10.10.10">
    <property type="entry name" value="Winged helix-like DNA-binding domain superfamily/Winged helix DNA-binding domain"/>
    <property type="match status" value="1"/>
</dbReference>
<evidence type="ECO:0000259" key="2">
    <source>
        <dbReference type="Pfam" id="PF08223"/>
    </source>
</evidence>
<name>A0A1I4E680_9RHOB</name>
<sequence length="256" mass="28194">MEASDLKENITKIAGLGPIKVWSVVVTVMGDLLRDKSDSLSAQQLDALVAPMGINNQALRVAVHRLRNDGWVETTKDGRRSRHQLTRKGRAQTESVWPHIYGSETDQSPPVWMVVASPQTAAPEFSGRLPKDSALLTPRSALVTGLSDIPEEWLAVPAPIHMPEWAQMAVAPEGLCTEYKALAHAVAPLLQQPTPTETKASTSLRLVILHQWRRLRLRHGALPDLVLGDNWDGAQCRSVVLEALKRFPRPVPSSLE</sequence>
<evidence type="ECO:0000259" key="1">
    <source>
        <dbReference type="Pfam" id="PF07848"/>
    </source>
</evidence>
<dbReference type="PANTHER" id="PTHR30319">
    <property type="entry name" value="PHENYLACETIC ACID REGULATOR-RELATED TRANSCRIPTIONAL REPRESSOR"/>
    <property type="match status" value="1"/>
</dbReference>
<dbReference type="Pfam" id="PF08223">
    <property type="entry name" value="PaaX_C"/>
    <property type="match status" value="1"/>
</dbReference>
<keyword evidence="4" id="KW-1185">Reference proteome</keyword>
<dbReference type="GO" id="GO:0006351">
    <property type="term" value="P:DNA-templated transcription"/>
    <property type="evidence" value="ECO:0007669"/>
    <property type="project" value="TreeGrafter"/>
</dbReference>
<dbReference type="SUPFAM" id="SSF46785">
    <property type="entry name" value="Winged helix' DNA-binding domain"/>
    <property type="match status" value="1"/>
</dbReference>
<dbReference type="AlphaFoldDB" id="A0A1I4E680"/>
<organism evidence="3 4">
    <name type="scientific">Shimia haliotis</name>
    <dbReference type="NCBI Taxonomy" id="1280847"/>
    <lineage>
        <taxon>Bacteria</taxon>
        <taxon>Pseudomonadati</taxon>
        <taxon>Pseudomonadota</taxon>
        <taxon>Alphaproteobacteria</taxon>
        <taxon>Rhodobacterales</taxon>
        <taxon>Roseobacteraceae</taxon>
    </lineage>
</organism>
<dbReference type="InterPro" id="IPR013225">
    <property type="entry name" value="PaaX_C"/>
</dbReference>
<dbReference type="InterPro" id="IPR036390">
    <property type="entry name" value="WH_DNA-bd_sf"/>
</dbReference>